<keyword evidence="2" id="KW-0808">Transferase</keyword>
<evidence type="ECO:0008006" key="7">
    <source>
        <dbReference type="Google" id="ProtNLM"/>
    </source>
</evidence>
<evidence type="ECO:0000256" key="1">
    <source>
        <dbReference type="ARBA" id="ARBA00022603"/>
    </source>
</evidence>
<evidence type="ECO:0000313" key="4">
    <source>
        <dbReference type="EMBL" id="RQD88303.1"/>
    </source>
</evidence>
<evidence type="ECO:0000256" key="2">
    <source>
        <dbReference type="ARBA" id="ARBA00022679"/>
    </source>
</evidence>
<dbReference type="EMBL" id="QURW01000003">
    <property type="protein sequence ID" value="RQD88303.1"/>
    <property type="molecule type" value="Genomic_DNA"/>
</dbReference>
<dbReference type="KEGG" id="chw:A2J15_000815"/>
<dbReference type="Gene3D" id="3.40.50.12710">
    <property type="match status" value="1"/>
</dbReference>
<dbReference type="GeneID" id="44004042"/>
<dbReference type="PANTHER" id="PTHR12049">
    <property type="entry name" value="PROTEIN ARGININE METHYLTRANSFERASE NDUFAF7, MITOCHONDRIAL"/>
    <property type="match status" value="1"/>
</dbReference>
<protein>
    <recommendedName>
        <fullName evidence="7">SAM-dependent methyltransferase</fullName>
    </recommendedName>
</protein>
<dbReference type="SUPFAM" id="SSF53335">
    <property type="entry name" value="S-adenosyl-L-methionine-dependent methyltransferases"/>
    <property type="match status" value="1"/>
</dbReference>
<reference evidence="5 6" key="1">
    <citation type="submission" date="2018-08" db="EMBL/GenBank/DDBJ databases">
        <title>Survival mechanisms of Campylobacter hepaticus identified by genomic analysis and comparative transcriptomic analysis of in vivo and in vitro derived bacteria.</title>
        <authorList>
            <person name="Van T.T.H."/>
            <person name="Moore R.J."/>
        </authorList>
    </citation>
    <scope>NUCLEOTIDE SEQUENCE [LARGE SCALE GENOMIC DNA]</scope>
    <source>
        <strain evidence="4 6">54L</strain>
        <strain evidence="3 5">HV10</strain>
    </source>
</reference>
<dbReference type="InterPro" id="IPR038375">
    <property type="entry name" value="NDUFAF7_sf"/>
</dbReference>
<dbReference type="InterPro" id="IPR029063">
    <property type="entry name" value="SAM-dependent_MTases_sf"/>
</dbReference>
<gene>
    <name evidence="3" type="ORF">A2J15_000815</name>
    <name evidence="4" type="ORF">DZD40_01695</name>
</gene>
<organism evidence="4 6">
    <name type="scientific">Campylobacter hepaticus</name>
    <dbReference type="NCBI Taxonomy" id="1813019"/>
    <lineage>
        <taxon>Bacteria</taxon>
        <taxon>Pseudomonadati</taxon>
        <taxon>Campylobacterota</taxon>
        <taxon>Epsilonproteobacteria</taxon>
        <taxon>Campylobacterales</taxon>
        <taxon>Campylobacteraceae</taxon>
        <taxon>Campylobacter</taxon>
    </lineage>
</organism>
<dbReference type="Proteomes" id="UP000093205">
    <property type="component" value="Chromosome"/>
</dbReference>
<accession>A0A424Z2D0</accession>
<keyword evidence="1" id="KW-0489">Methyltransferase</keyword>
<keyword evidence="5" id="KW-1185">Reference proteome</keyword>
<dbReference type="OrthoDB" id="9794208at2"/>
<evidence type="ECO:0000313" key="6">
    <source>
        <dbReference type="Proteomes" id="UP000286095"/>
    </source>
</evidence>
<dbReference type="InterPro" id="IPR003788">
    <property type="entry name" value="NDUFAF7"/>
</dbReference>
<dbReference type="Proteomes" id="UP000286095">
    <property type="component" value="Unassembled WGS sequence"/>
</dbReference>
<evidence type="ECO:0000313" key="5">
    <source>
        <dbReference type="Proteomes" id="UP000093205"/>
    </source>
</evidence>
<name>A0A424Z2D0_9BACT</name>
<dbReference type="AlphaFoldDB" id="A0A424Z2D0"/>
<dbReference type="GO" id="GO:0032259">
    <property type="term" value="P:methylation"/>
    <property type="evidence" value="ECO:0007669"/>
    <property type="project" value="UniProtKB-KW"/>
</dbReference>
<dbReference type="STRING" id="1813019.A2J15_00405"/>
<dbReference type="PANTHER" id="PTHR12049:SF7">
    <property type="entry name" value="PROTEIN ARGININE METHYLTRANSFERASE NDUFAF7, MITOCHONDRIAL"/>
    <property type="match status" value="1"/>
</dbReference>
<dbReference type="Pfam" id="PF02636">
    <property type="entry name" value="Methyltransf_28"/>
    <property type="match status" value="1"/>
</dbReference>
<dbReference type="EMBL" id="CP031611">
    <property type="protein sequence ID" value="AXP08293.1"/>
    <property type="molecule type" value="Genomic_DNA"/>
</dbReference>
<proteinExistence type="predicted"/>
<dbReference type="RefSeq" id="WP_066776205.1">
    <property type="nucleotide sequence ID" value="NZ_CBCSFE010000002.1"/>
</dbReference>
<sequence>MKFSKFFNLWLNENYYKNTVDIGKKGDFFTTVSVGNLFGTLLAKHFLSLIDKKILQTPLELVEIGANEGYLSHDFLCALLELRPEIFSHISFFIIEPHEKLRILQRKTLNGVEFTHKAHLQECNFKNAFFFCNELFDSFPCELIDHDKMAFIQDFQFIFKPMDKNLKIKCQNLNLEKGEYSIYLENFFKDLDRACEKFIFAAFDYGSYNHKDFSLRIYQKHQIFNPFECKLKDFFAKSDLTYNVNFNHIQSLIKEFDFKLLEFKKQNLALIDFGFEQLLKECKNKNPKKYEEFLLQAKILFFNFDEKFHFFEFLKN</sequence>
<dbReference type="GO" id="GO:0035243">
    <property type="term" value="F:protein-arginine omega-N symmetric methyltransferase activity"/>
    <property type="evidence" value="ECO:0007669"/>
    <property type="project" value="TreeGrafter"/>
</dbReference>
<evidence type="ECO:0000313" key="3">
    <source>
        <dbReference type="EMBL" id="AXP08293.1"/>
    </source>
</evidence>